<dbReference type="InterPro" id="IPR008964">
    <property type="entry name" value="Invasin/intimin_cell_adhesion"/>
</dbReference>
<dbReference type="AlphaFoldDB" id="A0A5E7KC32"/>
<dbReference type="SUPFAM" id="SSF49373">
    <property type="entry name" value="Invasin/intimin cell-adhesion fragments"/>
    <property type="match status" value="1"/>
</dbReference>
<dbReference type="Pfam" id="PF02368">
    <property type="entry name" value="Big_2"/>
    <property type="match status" value="1"/>
</dbReference>
<evidence type="ECO:0000313" key="3">
    <source>
        <dbReference type="Proteomes" id="UP000326067"/>
    </source>
</evidence>
<reference evidence="2 3" key="1">
    <citation type="submission" date="2019-09" db="EMBL/GenBank/DDBJ databases">
        <authorList>
            <person name="Chandra G."/>
            <person name="Truman W A."/>
        </authorList>
    </citation>
    <scope>NUCLEOTIDE SEQUENCE [LARGE SCALE GENOMIC DNA]</scope>
    <source>
        <strain evidence="2">PS847</strain>
    </source>
</reference>
<dbReference type="Proteomes" id="UP000326067">
    <property type="component" value="Unassembled WGS sequence"/>
</dbReference>
<evidence type="ECO:0000313" key="2">
    <source>
        <dbReference type="EMBL" id="VVO99319.1"/>
    </source>
</evidence>
<name>A0A5E7KC32_PSEFL</name>
<sequence length="770" mass="82538">MSVQVHSTEANAALALYPVYPPQWITPVLPPGTADGGLPLSAFTPSGVELVIDPITGLRNWVMAAYDVVTIFVNGVNTGISKTIYPGEEQERILLHVPASWFTNGVNDVRYRVTRASGNDADSPTLKLLYNNPAPTVTVSHPPSVAPGQTAVITITVGYPRPHDTVTLTIGTWSITFPNPTSPITDTLTAAELQLIGDGTHSVFARVRDQLTNNNESATTPITITANQKVYNSPIIAEAVDGMLDVAALRGQDATLRARDWTGIQVGQQVWLKLTGQKPDGSAHVLQFWNGDTHKVNATWVSQGFWDKPLLIAFLKELKEGSLLKLEFWVSEDKSNDFASATQFPYQVYTVIGLQLVLPPPTLTPPTVPIDVLANLDGVKLQITGFAAEKDDKAQFVQVNAPAGAPPFPVVDFVGGIAEISLSAAFLAAWHGKAIEFRWDLIRAGVPAYESPSANFDVMKIADGDPRLPTPDIAGNTGDLLNTTELSPEARILAARWPLFEPRQPIWVTCAGFDKNGNAVSKHVRSGEFNESANGLSVEAPIEWLKALKDGTKQTTTVKVNLDGVADAAKAVVLPSRIYTVKALHPFTIETVLMELNGLNINADFLALTGTPAPGTTQTRSPTSGDGDYAYFSSSTDVATVDSNGLVSGCKNGSATITVRENSTQREVSFPVRVQNVTRLVMTPTHTYSIGAAINWMNSIGGSPVSNAAIDVLKVKFRPLVSSAGGWLCRTDGCGAGHYLSVVTNNPNAWTISCFTGNNSQAHGWCLLPE</sequence>
<accession>A0A5E7KC32</accession>
<dbReference type="EMBL" id="CABVIC010000002">
    <property type="protein sequence ID" value="VVO99319.1"/>
    <property type="molecule type" value="Genomic_DNA"/>
</dbReference>
<feature type="domain" description="BIG2" evidence="1">
    <location>
        <begin position="595"/>
        <end position="671"/>
    </location>
</feature>
<dbReference type="SMART" id="SM00635">
    <property type="entry name" value="BID_2"/>
    <property type="match status" value="1"/>
</dbReference>
<proteinExistence type="predicted"/>
<organism evidence="2 3">
    <name type="scientific">Pseudomonas fluorescens</name>
    <dbReference type="NCBI Taxonomy" id="294"/>
    <lineage>
        <taxon>Bacteria</taxon>
        <taxon>Pseudomonadati</taxon>
        <taxon>Pseudomonadota</taxon>
        <taxon>Gammaproteobacteria</taxon>
        <taxon>Pseudomonadales</taxon>
        <taxon>Pseudomonadaceae</taxon>
        <taxon>Pseudomonas</taxon>
    </lineage>
</organism>
<protein>
    <recommendedName>
        <fullName evidence="1">BIG2 domain-containing protein</fullName>
    </recommendedName>
</protein>
<dbReference type="Gene3D" id="2.60.40.1080">
    <property type="match status" value="1"/>
</dbReference>
<dbReference type="InterPro" id="IPR003343">
    <property type="entry name" value="Big_2"/>
</dbReference>
<evidence type="ECO:0000259" key="1">
    <source>
        <dbReference type="SMART" id="SM00635"/>
    </source>
</evidence>
<gene>
    <name evidence="2" type="ORF">PS847_02745</name>
</gene>
<dbReference type="RefSeq" id="WP_150636668.1">
    <property type="nucleotide sequence ID" value="NZ_CABVIC010000002.1"/>
</dbReference>